<reference evidence="7" key="1">
    <citation type="submission" date="2016-04" db="EMBL/GenBank/DDBJ databases">
        <title>Draft genome sequence of Paludibacter jiangxiensis strain NM7.</title>
        <authorList>
            <person name="Qiu Y."/>
            <person name="Matsuura N."/>
            <person name="Ohashi A."/>
            <person name="Tourlousse M.D."/>
            <person name="Sekiguchi Y."/>
        </authorList>
    </citation>
    <scope>NUCLEOTIDE SEQUENCE [LARGE SCALE GENOMIC DNA]</scope>
    <source>
        <strain evidence="7">NM7</strain>
    </source>
</reference>
<dbReference type="PANTHER" id="PTHR43320:SF3">
    <property type="entry name" value="CARBOHYDRATE KINASE PFKB DOMAIN-CONTAINING PROTEIN"/>
    <property type="match status" value="1"/>
</dbReference>
<dbReference type="InterPro" id="IPR011611">
    <property type="entry name" value="PfkB_dom"/>
</dbReference>
<dbReference type="AlphaFoldDB" id="A0A161LFU2"/>
<dbReference type="EMBL" id="BDCR01000004">
    <property type="protein sequence ID" value="GAT63567.1"/>
    <property type="molecule type" value="Genomic_DNA"/>
</dbReference>
<keyword evidence="7" id="KW-1185">Reference proteome</keyword>
<evidence type="ECO:0000256" key="1">
    <source>
        <dbReference type="ARBA" id="ARBA00010688"/>
    </source>
</evidence>
<comment type="similarity">
    <text evidence="1 4">Belongs to the carbohydrate kinase PfkB family.</text>
</comment>
<dbReference type="PROSITE" id="PS00584">
    <property type="entry name" value="PFKB_KINASES_2"/>
    <property type="match status" value="1"/>
</dbReference>
<dbReference type="InterPro" id="IPR052700">
    <property type="entry name" value="Carb_kinase_PfkB-like"/>
</dbReference>
<evidence type="ECO:0000256" key="4">
    <source>
        <dbReference type="RuleBase" id="RU003704"/>
    </source>
</evidence>
<evidence type="ECO:0000313" key="6">
    <source>
        <dbReference type="EMBL" id="GAT63567.1"/>
    </source>
</evidence>
<dbReference type="SUPFAM" id="SSF53613">
    <property type="entry name" value="Ribokinase-like"/>
    <property type="match status" value="1"/>
</dbReference>
<name>A0A161LFU2_9BACT</name>
<dbReference type="PRINTS" id="PR00990">
    <property type="entry name" value="RIBOKINASE"/>
</dbReference>
<comment type="caution">
    <text evidence="6">The sequence shown here is derived from an EMBL/GenBank/DDBJ whole genome shotgun (WGS) entry which is preliminary data.</text>
</comment>
<dbReference type="InterPro" id="IPR002139">
    <property type="entry name" value="Ribo/fructo_kinase"/>
</dbReference>
<dbReference type="PANTHER" id="PTHR43320">
    <property type="entry name" value="SUGAR KINASE"/>
    <property type="match status" value="1"/>
</dbReference>
<dbReference type="STRING" id="681398.PJIAN_4106"/>
<sequence>MSNKILGMGNALVDILTILESDELLHQLELPKGSMQLIDRDTMNRISGHTEEYNKNMVAGGSASNTLNAVARLGLPAGFVGKIGPDEVGEFYQADARANGINPMLFASENESGRCLVMISNDGERTLCTYLGASAELEAKDIVPSLFEGYRIFHIEGYLVQNYDLIRTAIHTAKAAGLTVSLDLASFNVVEANIDFLKEIIPGNVDIVFANEEEAKALTGKEPEEALQELGAMCPVAVVKIGKAGSLIKHGSDVIRVQGFEANCVDTTGAGDIYAAGFLYGFAKDLPLEMSGLIGSYLAARVVEEIGPKIQHERWSDIHKWIEQLLNVE</sequence>
<protein>
    <submittedName>
        <fullName evidence="6">Sugar or nucleoside kinase, ribokinase family</fullName>
    </submittedName>
</protein>
<dbReference type="InterPro" id="IPR002173">
    <property type="entry name" value="Carboh/pur_kinase_PfkB_CS"/>
</dbReference>
<evidence type="ECO:0000256" key="3">
    <source>
        <dbReference type="ARBA" id="ARBA00022777"/>
    </source>
</evidence>
<dbReference type="CDD" id="cd01168">
    <property type="entry name" value="adenosine_kinase"/>
    <property type="match status" value="1"/>
</dbReference>
<dbReference type="Proteomes" id="UP000076586">
    <property type="component" value="Unassembled WGS sequence"/>
</dbReference>
<dbReference type="InterPro" id="IPR029056">
    <property type="entry name" value="Ribokinase-like"/>
</dbReference>
<evidence type="ECO:0000256" key="2">
    <source>
        <dbReference type="ARBA" id="ARBA00022679"/>
    </source>
</evidence>
<accession>A0A161LFU2</accession>
<gene>
    <name evidence="6" type="ORF">PJIAN_4106</name>
</gene>
<keyword evidence="2 4" id="KW-0808">Transferase</keyword>
<reference evidence="7" key="2">
    <citation type="journal article" date="2017" name="Genome Announc.">
        <title>Draft genome sequence of Paludibacter jiangxiensis NM7(T), a propionate-producing fermentative bacterium.</title>
        <authorList>
            <person name="Qiu Y.-L."/>
            <person name="Tourlousse D.M."/>
            <person name="Matsuura N."/>
            <person name="Ohashi A."/>
            <person name="Sekiguchi Y."/>
        </authorList>
    </citation>
    <scope>NUCLEOTIDE SEQUENCE [LARGE SCALE GENOMIC DNA]</scope>
    <source>
        <strain evidence="7">NM7</strain>
    </source>
</reference>
<evidence type="ECO:0000313" key="7">
    <source>
        <dbReference type="Proteomes" id="UP000076586"/>
    </source>
</evidence>
<dbReference type="GO" id="GO:0016301">
    <property type="term" value="F:kinase activity"/>
    <property type="evidence" value="ECO:0007669"/>
    <property type="project" value="UniProtKB-KW"/>
</dbReference>
<dbReference type="Pfam" id="PF00294">
    <property type="entry name" value="PfkB"/>
    <property type="match status" value="1"/>
</dbReference>
<organism evidence="6 7">
    <name type="scientific">Paludibacter jiangxiensis</name>
    <dbReference type="NCBI Taxonomy" id="681398"/>
    <lineage>
        <taxon>Bacteria</taxon>
        <taxon>Pseudomonadati</taxon>
        <taxon>Bacteroidota</taxon>
        <taxon>Bacteroidia</taxon>
        <taxon>Bacteroidales</taxon>
        <taxon>Paludibacteraceae</taxon>
        <taxon>Paludibacter</taxon>
    </lineage>
</organism>
<dbReference type="Gene3D" id="3.40.1190.20">
    <property type="match status" value="1"/>
</dbReference>
<feature type="domain" description="Carbohydrate kinase PfkB" evidence="5">
    <location>
        <begin position="51"/>
        <end position="309"/>
    </location>
</feature>
<evidence type="ECO:0000259" key="5">
    <source>
        <dbReference type="Pfam" id="PF00294"/>
    </source>
</evidence>
<dbReference type="OrthoDB" id="9813569at2"/>
<keyword evidence="3 4" id="KW-0418">Kinase</keyword>
<dbReference type="RefSeq" id="WP_068704916.1">
    <property type="nucleotide sequence ID" value="NZ_BDCR01000004.1"/>
</dbReference>
<proteinExistence type="inferred from homology"/>